<dbReference type="Proteomes" id="UP000799750">
    <property type="component" value="Unassembled WGS sequence"/>
</dbReference>
<evidence type="ECO:0000313" key="2">
    <source>
        <dbReference type="EMBL" id="KAF2495870.1"/>
    </source>
</evidence>
<dbReference type="Pfam" id="PF05176">
    <property type="entry name" value="ATP-synt_10"/>
    <property type="match status" value="1"/>
</dbReference>
<dbReference type="OrthoDB" id="17089at2759"/>
<reference evidence="2" key="1">
    <citation type="journal article" date="2020" name="Stud. Mycol.">
        <title>101 Dothideomycetes genomes: a test case for predicting lifestyles and emergence of pathogens.</title>
        <authorList>
            <person name="Haridas S."/>
            <person name="Albert R."/>
            <person name="Binder M."/>
            <person name="Bloem J."/>
            <person name="Labutti K."/>
            <person name="Salamov A."/>
            <person name="Andreopoulos B."/>
            <person name="Baker S."/>
            <person name="Barry K."/>
            <person name="Bills G."/>
            <person name="Bluhm B."/>
            <person name="Cannon C."/>
            <person name="Castanera R."/>
            <person name="Culley D."/>
            <person name="Daum C."/>
            <person name="Ezra D."/>
            <person name="Gonzalez J."/>
            <person name="Henrissat B."/>
            <person name="Kuo A."/>
            <person name="Liang C."/>
            <person name="Lipzen A."/>
            <person name="Lutzoni F."/>
            <person name="Magnuson J."/>
            <person name="Mondo S."/>
            <person name="Nolan M."/>
            <person name="Ohm R."/>
            <person name="Pangilinan J."/>
            <person name="Park H.-J."/>
            <person name="Ramirez L."/>
            <person name="Alfaro M."/>
            <person name="Sun H."/>
            <person name="Tritt A."/>
            <person name="Yoshinaga Y."/>
            <person name="Zwiers L.-H."/>
            <person name="Turgeon B."/>
            <person name="Goodwin S."/>
            <person name="Spatafora J."/>
            <person name="Crous P."/>
            <person name="Grigoriev I."/>
        </authorList>
    </citation>
    <scope>NUCLEOTIDE SEQUENCE</scope>
    <source>
        <strain evidence="2">CBS 269.34</strain>
    </source>
</reference>
<proteinExistence type="predicted"/>
<evidence type="ECO:0008006" key="4">
    <source>
        <dbReference type="Google" id="ProtNLM"/>
    </source>
</evidence>
<dbReference type="EMBL" id="MU004188">
    <property type="protein sequence ID" value="KAF2495870.1"/>
    <property type="molecule type" value="Genomic_DNA"/>
</dbReference>
<accession>A0A6A6QVE5</accession>
<organism evidence="2 3">
    <name type="scientific">Lophium mytilinum</name>
    <dbReference type="NCBI Taxonomy" id="390894"/>
    <lineage>
        <taxon>Eukaryota</taxon>
        <taxon>Fungi</taxon>
        <taxon>Dikarya</taxon>
        <taxon>Ascomycota</taxon>
        <taxon>Pezizomycotina</taxon>
        <taxon>Dothideomycetes</taxon>
        <taxon>Pleosporomycetidae</taxon>
        <taxon>Mytilinidiales</taxon>
        <taxon>Mytilinidiaceae</taxon>
        <taxon>Lophium</taxon>
    </lineage>
</organism>
<evidence type="ECO:0000256" key="1">
    <source>
        <dbReference type="SAM" id="MobiDB-lite"/>
    </source>
</evidence>
<evidence type="ECO:0000313" key="3">
    <source>
        <dbReference type="Proteomes" id="UP000799750"/>
    </source>
</evidence>
<sequence length="330" mass="37380">MLKPSFLLAFRSLALETPRPCIRCAIPPHRGAAPRVVPNLRLFSTQPRLQRPEESSQDDDGFVPRALGRPIGFHDPPRPGENTGYDGRGFWQRKKDFTDYDRHVRRRKQLAARISKPYFRDFTMTKYREGKSFLANPMIFKRSAALYFPNLHGRTLASSSPTDTTPVLKGKVSIVSVWSSLWGENQVKTFTGLEENPELQEFLRKNKDRAQRVEVHIEENYAKAWLVSLFQGRLRKQRAEEDWGKYFIVKKGINESIRETIGILNGRVGYVYLLDEECKIRWAASGNAEEGEPESMMKGLQKLVHSGSVLEGGASKVDGKVKSAAATAAV</sequence>
<feature type="region of interest" description="Disordered" evidence="1">
    <location>
        <begin position="44"/>
        <end position="88"/>
    </location>
</feature>
<dbReference type="PANTHER" id="PTHR28106">
    <property type="entry name" value="MITOCHONDRIAL ATPASE COMPLEX SUBUNIT ATP10"/>
    <property type="match status" value="1"/>
</dbReference>
<dbReference type="AlphaFoldDB" id="A0A6A6QVE5"/>
<keyword evidence="3" id="KW-1185">Reference proteome</keyword>
<protein>
    <recommendedName>
        <fullName evidence="4">Mitochondrial ATPase complex subunit ATP10</fullName>
    </recommendedName>
</protein>
<dbReference type="InterPro" id="IPR007849">
    <property type="entry name" value="ATP10"/>
</dbReference>
<dbReference type="GO" id="GO:0005743">
    <property type="term" value="C:mitochondrial inner membrane"/>
    <property type="evidence" value="ECO:0007669"/>
    <property type="project" value="TreeGrafter"/>
</dbReference>
<dbReference type="PANTHER" id="PTHR28106:SF1">
    <property type="entry name" value="MITOCHONDRIAL ATPASE COMPLEX SUBUNIT ATP10"/>
    <property type="match status" value="1"/>
</dbReference>
<name>A0A6A6QVE5_9PEZI</name>
<gene>
    <name evidence="2" type="ORF">BU16DRAFT_485181</name>
</gene>
<dbReference type="GO" id="GO:0033615">
    <property type="term" value="P:mitochondrial proton-transporting ATP synthase complex assembly"/>
    <property type="evidence" value="ECO:0007669"/>
    <property type="project" value="TreeGrafter"/>
</dbReference>